<evidence type="ECO:0000256" key="1">
    <source>
        <dbReference type="ARBA" id="ARBA00022691"/>
    </source>
</evidence>
<dbReference type="Gene3D" id="3.20.20.70">
    <property type="entry name" value="Aldolase class I"/>
    <property type="match status" value="1"/>
</dbReference>
<name>A0A1J5QSA8_9ZZZZ</name>
<dbReference type="InterPro" id="IPR058240">
    <property type="entry name" value="rSAM_sf"/>
</dbReference>
<accession>A0A1J5QSA8</accession>
<keyword evidence="2" id="KW-0479">Metal-binding</keyword>
<keyword evidence="3" id="KW-0408">Iron</keyword>
<keyword evidence="4" id="KW-0411">Iron-sulfur</keyword>
<dbReference type="CDD" id="cd21109">
    <property type="entry name" value="SPASM"/>
    <property type="match status" value="1"/>
</dbReference>
<dbReference type="GO" id="GO:0003824">
    <property type="term" value="F:catalytic activity"/>
    <property type="evidence" value="ECO:0007669"/>
    <property type="project" value="InterPro"/>
</dbReference>
<reference evidence="6" key="1">
    <citation type="submission" date="2016-10" db="EMBL/GenBank/DDBJ databases">
        <title>Sequence of Gallionella enrichment culture.</title>
        <authorList>
            <person name="Poehlein A."/>
            <person name="Muehling M."/>
            <person name="Daniel R."/>
        </authorList>
    </citation>
    <scope>NUCLEOTIDE SEQUENCE</scope>
</reference>
<dbReference type="SUPFAM" id="SSF102114">
    <property type="entry name" value="Radical SAM enzymes"/>
    <property type="match status" value="1"/>
</dbReference>
<evidence type="ECO:0000259" key="5">
    <source>
        <dbReference type="Pfam" id="PF04055"/>
    </source>
</evidence>
<organism evidence="6">
    <name type="scientific">mine drainage metagenome</name>
    <dbReference type="NCBI Taxonomy" id="410659"/>
    <lineage>
        <taxon>unclassified sequences</taxon>
        <taxon>metagenomes</taxon>
        <taxon>ecological metagenomes</taxon>
    </lineage>
</organism>
<feature type="domain" description="Radical SAM core" evidence="5">
    <location>
        <begin position="149"/>
        <end position="293"/>
    </location>
</feature>
<dbReference type="InterPro" id="IPR050377">
    <property type="entry name" value="Radical_SAM_PqqE_MftC-like"/>
</dbReference>
<keyword evidence="1" id="KW-0949">S-adenosyl-L-methionine</keyword>
<dbReference type="SFLD" id="SFLDS00029">
    <property type="entry name" value="Radical_SAM"/>
    <property type="match status" value="1"/>
</dbReference>
<protein>
    <submittedName>
        <fullName evidence="6">Cyclic pyranopterin monophosphate synthase</fullName>
    </submittedName>
</protein>
<gene>
    <name evidence="6" type="primary">moaA_25</name>
    <name evidence="6" type="ORF">GALL_315970</name>
</gene>
<dbReference type="Pfam" id="PF04055">
    <property type="entry name" value="Radical_SAM"/>
    <property type="match status" value="1"/>
</dbReference>
<evidence type="ECO:0000256" key="3">
    <source>
        <dbReference type="ARBA" id="ARBA00023004"/>
    </source>
</evidence>
<comment type="caution">
    <text evidence="6">The sequence shown here is derived from an EMBL/GenBank/DDBJ whole genome shotgun (WGS) entry which is preliminary data.</text>
</comment>
<proteinExistence type="predicted"/>
<dbReference type="EMBL" id="MLJW01000473">
    <property type="protein sequence ID" value="OIQ86537.1"/>
    <property type="molecule type" value="Genomic_DNA"/>
</dbReference>
<evidence type="ECO:0000313" key="6">
    <source>
        <dbReference type="EMBL" id="OIQ86537.1"/>
    </source>
</evidence>
<dbReference type="GO" id="GO:0051536">
    <property type="term" value="F:iron-sulfur cluster binding"/>
    <property type="evidence" value="ECO:0007669"/>
    <property type="project" value="UniProtKB-KW"/>
</dbReference>
<dbReference type="InterPro" id="IPR013785">
    <property type="entry name" value="Aldolase_TIM"/>
</dbReference>
<evidence type="ECO:0000256" key="2">
    <source>
        <dbReference type="ARBA" id="ARBA00022723"/>
    </source>
</evidence>
<dbReference type="CDD" id="cd01335">
    <property type="entry name" value="Radical_SAM"/>
    <property type="match status" value="1"/>
</dbReference>
<dbReference type="GO" id="GO:0046872">
    <property type="term" value="F:metal ion binding"/>
    <property type="evidence" value="ECO:0007669"/>
    <property type="project" value="UniProtKB-KW"/>
</dbReference>
<sequence length="558" mass="61910">MPMLQISGEYFAPRPIGDGGALICRHSLILPAASFALLVQVQADAAGVEQPFDITVTIEDHVDGRQYARHQRRITGQDAVELDSLIFRFDMPAMAPATLSVYVSDATTPIRLRHLKLVRSDAIDPRLADFSDTSARFSATSVKAIFVGTTNICNANCAHCPTNKSMTAHLERGIMSMDLFDKLLDGLEDVNVQDSMLFGVFGEPFADPHLELRIAKLRQRFPEMAVDIATNGALADEDRVARIVDKVRRISIHVEGATAAVYDKLMAPLKAGEVFPRVDRLIKRFGAKITVTTPLHRANAHEVPWLKQRWGDHGADVAFLPLHTRASERTLAKRIGLAPTAGFWREDLVDIVVIDWDGTVLATCDDFLRRQPLGSLATASLPEILDGAPRRALFDNIMSYRWSELPSINDAVVDDHAIVRAYSALALDSRERRFHAHRLSCGPNARRVQAGIVVTPSPSAAALVYGPYVSLPPGRFLVRVHCHVDGVPQDANFTFEISRSHGRHRYAAVRRSTDEMTSTPIGIEFLHDAPGDMIELRIFAERFMSGTFYISRFDFTQI</sequence>
<dbReference type="InterPro" id="IPR007197">
    <property type="entry name" value="rSAM"/>
</dbReference>
<dbReference type="AlphaFoldDB" id="A0A1J5QSA8"/>
<dbReference type="PANTHER" id="PTHR11228:SF7">
    <property type="entry name" value="PQQA PEPTIDE CYCLASE"/>
    <property type="match status" value="1"/>
</dbReference>
<dbReference type="PANTHER" id="PTHR11228">
    <property type="entry name" value="RADICAL SAM DOMAIN PROTEIN"/>
    <property type="match status" value="1"/>
</dbReference>
<evidence type="ECO:0000256" key="4">
    <source>
        <dbReference type="ARBA" id="ARBA00023014"/>
    </source>
</evidence>